<sequence>MANPSRGKVLFSFSASLYLDWELDNILWLEKHTKTLVHLILKMVTMKLDEERGEEEPAAKKRVERKKENMSSMSSRQDDCGESSGADGGAVGTSVEKRGCGEGRRKGGCGEREKERVHREMLRAQTSSSISAVAASSVFNSGSSSVSDLAQLSPPTQSSSVVEIFLRSSPPAASPLTRLVSHFFLEEQQQIALKIMDYNMSGRLRLEMNSEERNTYEVSIDEVRAAHRLSFDIQKEQYNAMHIMNMMRVVSYNLVTDKQDRSSYDKIEFHNFDGIKTLSYSISSVSVWQLSFVRILVLVDFFSTSAVSSVLELMGKKGNKKARSAPKERRVSSGSTQSITWHSNPGDGIIGDGVLEIKDRKPCTHIDNGVYLAKISSKIRSLESVRCEDCREGALDRRESKGRSKRGKKKGVGDAHAKSESKSIWVCLECGHFACGGVGFPRTPQTHAFQHFRQTCHSFVMQLDNPNLCWCFPCNSLIPVGNSVENGERKDILLEAVKLIKRRSSEEASMDIEDVWFGDGKVASETMSENAESIVLKGNSSYFVRGFVNLGNTCFFNSVMQNLLTIERLRDYFMKLDLSVGPLTMALKKLFSETSPGAESRNLINPRTFFGCISSKFPQFRGYQQQDSHELLRCLLDGLCTEELGARNLVNSSGADGITSNHVHTFVDTIFGGQLVSTVYCVECKHSSIVYEPFLDLSLPVPIKKPSSKKVTPVSRARKQKMPLKKGGKTHVKRKTDATPVLAQCVIVPSKSSLSSCQLPSTSAPAAGKTVVSSDDFSSGPVTTSDDIGPVSQNDNISVIQDFENKQVFQNVAEQVTSLDDFAWLDYIEPGIASDDHVSVSQNIDILIIQDSENKQVFQKNNTLQNRPEPLSQEFLPNREPNLELDFSCGNSCEDELHLRVQGSKVLLLPCKEENSIIKQVVRGEGEASSSVVGCQEDLLDFDGLGDLFNEPEMVSAPSSCLGNNDFQAEVAETGFLAGHISESDPDEVDNMDAPVSVDSCLAYFTKPELLSNEHAWHCENCSKILRGQRMDARKNRPKTTSKTRINGGGLGNGKTESDTVSTATAESLVPHAGRLNDINRNCAKHETSIMGKEMDSVSLNPISHCQASYQDIAHPDKDLNELNNKLQELLPSSDRYKSCSQESLSDQASDLCSVNEPNSSGCNLGQVQGRDSQLLARECESDGSECEEMDSESVKVKRNATKRILINRLPLILTIHLKRFSQDARGRLSKLSGHVNFRDTVDLRPYMEPRCSFHLSWTFLLAI</sequence>
<protein>
    <recommendedName>
        <fullName evidence="3">ubiquitinyl hydrolase 1</fullName>
        <ecNumber evidence="3">3.4.19.12</ecNumber>
    </recommendedName>
</protein>
<feature type="compositionally biased region" description="Polar residues" evidence="12">
    <location>
        <begin position="332"/>
        <end position="343"/>
    </location>
</feature>
<keyword evidence="5" id="KW-0479">Metal-binding</keyword>
<dbReference type="InterPro" id="IPR001394">
    <property type="entry name" value="Peptidase_C19_UCH"/>
</dbReference>
<keyword evidence="7" id="KW-0833">Ubl conjugation pathway</keyword>
<dbReference type="InterPro" id="IPR001607">
    <property type="entry name" value="Znf_UBP"/>
</dbReference>
<dbReference type="FunFam" id="3.30.40.10:FF:000900">
    <property type="entry name" value="Ubiquitinyl hydrolase 1"/>
    <property type="match status" value="1"/>
</dbReference>
<feature type="domain" description="USP" evidence="13">
    <location>
        <begin position="545"/>
        <end position="1264"/>
    </location>
</feature>
<feature type="region of interest" description="Disordered" evidence="12">
    <location>
        <begin position="318"/>
        <end position="345"/>
    </location>
</feature>
<evidence type="ECO:0000256" key="7">
    <source>
        <dbReference type="ARBA" id="ARBA00022786"/>
    </source>
</evidence>
<dbReference type="InterPro" id="IPR038765">
    <property type="entry name" value="Papain-like_cys_pep_sf"/>
</dbReference>
<accession>A0A835D7W6</accession>
<dbReference type="GO" id="GO:0008270">
    <property type="term" value="F:zinc ion binding"/>
    <property type="evidence" value="ECO:0007669"/>
    <property type="project" value="UniProtKB-KW"/>
</dbReference>
<keyword evidence="16" id="KW-1185">Reference proteome</keyword>
<dbReference type="Gene3D" id="3.90.70.10">
    <property type="entry name" value="Cysteine proteinases"/>
    <property type="match status" value="2"/>
</dbReference>
<dbReference type="InterPro" id="IPR018200">
    <property type="entry name" value="USP_CS"/>
</dbReference>
<dbReference type="GO" id="GO:0004843">
    <property type="term" value="F:cysteine-type deubiquitinase activity"/>
    <property type="evidence" value="ECO:0007669"/>
    <property type="project" value="UniProtKB-EC"/>
</dbReference>
<dbReference type="InterPro" id="IPR028889">
    <property type="entry name" value="USP"/>
</dbReference>
<feature type="region of interest" description="Disordered" evidence="12">
    <location>
        <begin position="1031"/>
        <end position="1059"/>
    </location>
</feature>
<dbReference type="EMBL" id="JABCRI010000014">
    <property type="protein sequence ID" value="KAF8394098.1"/>
    <property type="molecule type" value="Genomic_DNA"/>
</dbReference>
<comment type="similarity">
    <text evidence="2">Belongs to the peptidase C19 family.</text>
</comment>
<gene>
    <name evidence="15" type="ORF">HHK36_020303</name>
</gene>
<evidence type="ECO:0000256" key="12">
    <source>
        <dbReference type="SAM" id="MobiDB-lite"/>
    </source>
</evidence>
<evidence type="ECO:0000256" key="2">
    <source>
        <dbReference type="ARBA" id="ARBA00009085"/>
    </source>
</evidence>
<dbReference type="GO" id="GO:0005829">
    <property type="term" value="C:cytosol"/>
    <property type="evidence" value="ECO:0007669"/>
    <property type="project" value="TreeGrafter"/>
</dbReference>
<dbReference type="OrthoDB" id="2020758at2759"/>
<comment type="caution">
    <text evidence="15">The sequence shown here is derived from an EMBL/GenBank/DDBJ whole genome shotgun (WGS) entry which is preliminary data.</text>
</comment>
<name>A0A835D7W6_TETSI</name>
<dbReference type="AlphaFoldDB" id="A0A835D7W6"/>
<evidence type="ECO:0000313" key="16">
    <source>
        <dbReference type="Proteomes" id="UP000655225"/>
    </source>
</evidence>
<organism evidence="15 16">
    <name type="scientific">Tetracentron sinense</name>
    <name type="common">Spur-leaf</name>
    <dbReference type="NCBI Taxonomy" id="13715"/>
    <lineage>
        <taxon>Eukaryota</taxon>
        <taxon>Viridiplantae</taxon>
        <taxon>Streptophyta</taxon>
        <taxon>Embryophyta</taxon>
        <taxon>Tracheophyta</taxon>
        <taxon>Spermatophyta</taxon>
        <taxon>Magnoliopsida</taxon>
        <taxon>Trochodendrales</taxon>
        <taxon>Trochodendraceae</taxon>
        <taxon>Tetracentron</taxon>
    </lineage>
</organism>
<evidence type="ECO:0000256" key="8">
    <source>
        <dbReference type="ARBA" id="ARBA00022801"/>
    </source>
</evidence>
<dbReference type="GO" id="GO:0006508">
    <property type="term" value="P:proteolysis"/>
    <property type="evidence" value="ECO:0007669"/>
    <property type="project" value="UniProtKB-KW"/>
</dbReference>
<feature type="domain" description="UBP-type" evidence="14">
    <location>
        <begin position="361"/>
        <end position="498"/>
    </location>
</feature>
<evidence type="ECO:0000256" key="6">
    <source>
        <dbReference type="ARBA" id="ARBA00022771"/>
    </source>
</evidence>
<feature type="region of interest" description="Disordered" evidence="12">
    <location>
        <begin position="708"/>
        <end position="733"/>
    </location>
</feature>
<dbReference type="PANTHER" id="PTHR24006:SF781">
    <property type="entry name" value="LD34905P"/>
    <property type="match status" value="1"/>
</dbReference>
<reference evidence="15 16" key="1">
    <citation type="submission" date="2020-04" db="EMBL/GenBank/DDBJ databases">
        <title>Plant Genome Project.</title>
        <authorList>
            <person name="Zhang R.-G."/>
        </authorList>
    </citation>
    <scope>NUCLEOTIDE SEQUENCE [LARGE SCALE GENOMIC DNA]</scope>
    <source>
        <strain evidence="15">YNK0</strain>
        <tissue evidence="15">Leaf</tissue>
    </source>
</reference>
<evidence type="ECO:0000256" key="3">
    <source>
        <dbReference type="ARBA" id="ARBA00012759"/>
    </source>
</evidence>
<dbReference type="PROSITE" id="PS50271">
    <property type="entry name" value="ZF_UBP"/>
    <property type="match status" value="1"/>
</dbReference>
<dbReference type="GO" id="GO:0016579">
    <property type="term" value="P:protein deubiquitination"/>
    <property type="evidence" value="ECO:0007669"/>
    <property type="project" value="InterPro"/>
</dbReference>
<dbReference type="SUPFAM" id="SSF54001">
    <property type="entry name" value="Cysteine proteinases"/>
    <property type="match status" value="1"/>
</dbReference>
<dbReference type="Pfam" id="PF02148">
    <property type="entry name" value="zf-UBP"/>
    <property type="match status" value="1"/>
</dbReference>
<evidence type="ECO:0000256" key="10">
    <source>
        <dbReference type="ARBA" id="ARBA00058678"/>
    </source>
</evidence>
<feature type="compositionally biased region" description="Basic and acidic residues" evidence="12">
    <location>
        <begin position="49"/>
        <end position="69"/>
    </location>
</feature>
<keyword evidence="8" id="KW-0378">Hydrolase</keyword>
<dbReference type="GO" id="GO:0005634">
    <property type="term" value="C:nucleus"/>
    <property type="evidence" value="ECO:0007669"/>
    <property type="project" value="TreeGrafter"/>
</dbReference>
<dbReference type="Gene3D" id="3.30.40.10">
    <property type="entry name" value="Zinc/RING finger domain, C3HC4 (zinc finger)"/>
    <property type="match status" value="1"/>
</dbReference>
<evidence type="ECO:0000313" key="15">
    <source>
        <dbReference type="EMBL" id="KAF8394098.1"/>
    </source>
</evidence>
<evidence type="ECO:0000256" key="1">
    <source>
        <dbReference type="ARBA" id="ARBA00000707"/>
    </source>
</evidence>
<dbReference type="SMART" id="SM00290">
    <property type="entry name" value="ZnF_UBP"/>
    <property type="match status" value="1"/>
</dbReference>
<feature type="region of interest" description="Disordered" evidence="12">
    <location>
        <begin position="49"/>
        <end position="115"/>
    </location>
</feature>
<evidence type="ECO:0000256" key="4">
    <source>
        <dbReference type="ARBA" id="ARBA00022670"/>
    </source>
</evidence>
<evidence type="ECO:0000259" key="13">
    <source>
        <dbReference type="PROSITE" id="PS50235"/>
    </source>
</evidence>
<evidence type="ECO:0000256" key="11">
    <source>
        <dbReference type="PROSITE-ProRule" id="PRU00502"/>
    </source>
</evidence>
<dbReference type="Proteomes" id="UP000655225">
    <property type="component" value="Unassembled WGS sequence"/>
</dbReference>
<evidence type="ECO:0000256" key="5">
    <source>
        <dbReference type="ARBA" id="ARBA00022723"/>
    </source>
</evidence>
<dbReference type="PROSITE" id="PS50235">
    <property type="entry name" value="USP_3"/>
    <property type="match status" value="1"/>
</dbReference>
<feature type="region of interest" description="Disordered" evidence="12">
    <location>
        <begin position="770"/>
        <end position="790"/>
    </location>
</feature>
<feature type="compositionally biased region" description="Polar residues" evidence="12">
    <location>
        <begin position="771"/>
        <end position="790"/>
    </location>
</feature>
<dbReference type="Pfam" id="PF00443">
    <property type="entry name" value="UCH"/>
    <property type="match status" value="1"/>
</dbReference>
<comment type="catalytic activity">
    <reaction evidence="1">
        <text>Thiol-dependent hydrolysis of ester, thioester, amide, peptide and isopeptide bonds formed by the C-terminal Gly of ubiquitin (a 76-residue protein attached to proteins as an intracellular targeting signal).</text>
        <dbReference type="EC" id="3.4.19.12"/>
    </reaction>
</comment>
<evidence type="ECO:0000259" key="14">
    <source>
        <dbReference type="PROSITE" id="PS50271"/>
    </source>
</evidence>
<feature type="compositionally biased region" description="Basic and acidic residues" evidence="12">
    <location>
        <begin position="95"/>
        <end position="115"/>
    </location>
</feature>
<comment type="function">
    <text evidence="10">Recognizes and hydrolyzes the peptide bond at the C-terminal Gly of ubiquitin. Involved in the processing of poly-ubiquitin precursors as well as that of ubiquitinated proteins. Is involved in resistance to the arginine analog canavanine (CAN).</text>
</comment>
<keyword evidence="6 11" id="KW-0863">Zinc-finger</keyword>
<feature type="compositionally biased region" description="Basic residues" evidence="12">
    <location>
        <begin position="716"/>
        <end position="733"/>
    </location>
</feature>
<dbReference type="InterPro" id="IPR050164">
    <property type="entry name" value="Peptidase_C19"/>
</dbReference>
<proteinExistence type="inferred from homology"/>
<dbReference type="PROSITE" id="PS00972">
    <property type="entry name" value="USP_1"/>
    <property type="match status" value="1"/>
</dbReference>
<dbReference type="InterPro" id="IPR013083">
    <property type="entry name" value="Znf_RING/FYVE/PHD"/>
</dbReference>
<evidence type="ECO:0000256" key="9">
    <source>
        <dbReference type="ARBA" id="ARBA00022833"/>
    </source>
</evidence>
<dbReference type="CDD" id="cd02257">
    <property type="entry name" value="Peptidase_C19"/>
    <property type="match status" value="1"/>
</dbReference>
<dbReference type="SUPFAM" id="SSF57850">
    <property type="entry name" value="RING/U-box"/>
    <property type="match status" value="1"/>
</dbReference>
<keyword evidence="9" id="KW-0862">Zinc</keyword>
<dbReference type="EC" id="3.4.19.12" evidence="3"/>
<dbReference type="PANTHER" id="PTHR24006">
    <property type="entry name" value="UBIQUITIN CARBOXYL-TERMINAL HYDROLASE"/>
    <property type="match status" value="1"/>
</dbReference>
<dbReference type="OMA" id="NGIVEHM"/>
<keyword evidence="4" id="KW-0645">Protease</keyword>